<dbReference type="KEGG" id="sfd:USDA257_c39000"/>
<accession>I3X989</accession>
<dbReference type="PATRIC" id="fig|1185652.3.peg.4050"/>
<evidence type="ECO:0000313" key="2">
    <source>
        <dbReference type="Proteomes" id="UP000006180"/>
    </source>
</evidence>
<dbReference type="EMBL" id="CP003563">
    <property type="protein sequence ID" value="AFL52445.1"/>
    <property type="molecule type" value="Genomic_DNA"/>
</dbReference>
<reference evidence="1 2" key="1">
    <citation type="journal article" date="2012" name="J. Bacteriol.">
        <title>Complete genome sequence of the broad-host-range strain Sinorhizobium fredii USDA257.</title>
        <authorList>
            <person name="Schuldes J."/>
            <person name="Rodriguez Orbegoso M."/>
            <person name="Schmeisser C."/>
            <person name="Krishnan H.B."/>
            <person name="Daniel R."/>
            <person name="Streit W.R."/>
        </authorList>
    </citation>
    <scope>NUCLEOTIDE SEQUENCE [LARGE SCALE GENOMIC DNA]</scope>
    <source>
        <strain evidence="1 2">USDA 257</strain>
    </source>
</reference>
<proteinExistence type="predicted"/>
<dbReference type="Proteomes" id="UP000006180">
    <property type="component" value="Chromosome"/>
</dbReference>
<protein>
    <submittedName>
        <fullName evidence="1">Uncharacterized protein</fullName>
    </submittedName>
</protein>
<dbReference type="PROSITE" id="PS51257">
    <property type="entry name" value="PROKAR_LIPOPROTEIN"/>
    <property type="match status" value="1"/>
</dbReference>
<evidence type="ECO:0000313" key="1">
    <source>
        <dbReference type="EMBL" id="AFL52445.1"/>
    </source>
</evidence>
<dbReference type="AlphaFoldDB" id="I3X989"/>
<gene>
    <name evidence="1" type="ORF">USDA257_c39000</name>
</gene>
<organism evidence="1 2">
    <name type="scientific">Sinorhizobium fredii (strain USDA 257)</name>
    <dbReference type="NCBI Taxonomy" id="1185652"/>
    <lineage>
        <taxon>Bacteria</taxon>
        <taxon>Pseudomonadati</taxon>
        <taxon>Pseudomonadota</taxon>
        <taxon>Alphaproteobacteria</taxon>
        <taxon>Hyphomicrobiales</taxon>
        <taxon>Rhizobiaceae</taxon>
        <taxon>Sinorhizobium/Ensifer group</taxon>
        <taxon>Sinorhizobium</taxon>
    </lineage>
</organism>
<sequence length="42" mass="4594">MIGVVQRARHKALVWATSSSGCMAFEHDVENKGEGHRKGTLV</sequence>
<dbReference type="HOGENOM" id="CLU_3257896_0_0_5"/>
<name>I3X989_SINF2</name>